<proteinExistence type="predicted"/>
<name>A0ACC3C679_PYRYE</name>
<accession>A0ACC3C679</accession>
<comment type="caution">
    <text evidence="1">The sequence shown here is derived from an EMBL/GenBank/DDBJ whole genome shotgun (WGS) entry which is preliminary data.</text>
</comment>
<evidence type="ECO:0000313" key="2">
    <source>
        <dbReference type="Proteomes" id="UP000798662"/>
    </source>
</evidence>
<dbReference type="EMBL" id="CM020619">
    <property type="protein sequence ID" value="KAK1865619.1"/>
    <property type="molecule type" value="Genomic_DNA"/>
</dbReference>
<protein>
    <submittedName>
        <fullName evidence="1">Uncharacterized protein</fullName>
    </submittedName>
</protein>
<keyword evidence="2" id="KW-1185">Reference proteome</keyword>
<reference evidence="1" key="1">
    <citation type="submission" date="2019-11" db="EMBL/GenBank/DDBJ databases">
        <title>Nori genome reveals adaptations in red seaweeds to the harsh intertidal environment.</title>
        <authorList>
            <person name="Wang D."/>
            <person name="Mao Y."/>
        </authorList>
    </citation>
    <scope>NUCLEOTIDE SEQUENCE</scope>
    <source>
        <tissue evidence="1">Gametophyte</tissue>
    </source>
</reference>
<dbReference type="Proteomes" id="UP000798662">
    <property type="component" value="Chromosome 2"/>
</dbReference>
<gene>
    <name evidence="1" type="ORF">I4F81_008148</name>
</gene>
<sequence>MAPLRHFGVAALVGAAAVAAAAAVAVIPPAAAAPPAGVPVSVPLTNASGDYRFYSTALYPSLADRCLYRLSIASAYALSGTHGSVAGLPPSAIAVNGTTCGGGAALLASSTALAGDEPAAELSDLRTALALYDTAGALGLLERTLAAPVTVLLVRQAVTCGDPAGGGAELPTGTVGFLFAPSSPLEVVPGVALSPPHRALYMPNPDGSVCLLTTERFAADKTPPPSLTAGGGGANQQAAGGGAVASPTAAPTAAAPAADNGGSCFPASARVAVAGGRTKRMDEVTTGDDLAVTHTTSSRVFGWSHRVAARTTTFVALTAAHEAAPLLLSPSHYLYVNGRLAAASTVAVGDALTTASGAPAAVTAVGRVAAAGLYAPHTLHGELVVGGVRVSSYTQAVHPAVAHALLAPVRAAFRWGVPEPLGGMLYEGREGVLGQTLGRLLPRGW</sequence>
<organism evidence="1 2">
    <name type="scientific">Pyropia yezoensis</name>
    <name type="common">Susabi-nori</name>
    <name type="synonym">Porphyra yezoensis</name>
    <dbReference type="NCBI Taxonomy" id="2788"/>
    <lineage>
        <taxon>Eukaryota</taxon>
        <taxon>Rhodophyta</taxon>
        <taxon>Bangiophyceae</taxon>
        <taxon>Bangiales</taxon>
        <taxon>Bangiaceae</taxon>
        <taxon>Pyropia</taxon>
    </lineage>
</organism>
<evidence type="ECO:0000313" key="1">
    <source>
        <dbReference type="EMBL" id="KAK1865619.1"/>
    </source>
</evidence>